<dbReference type="GO" id="GO:0042796">
    <property type="term" value="P:snRNA transcription by RNA polymerase III"/>
    <property type="evidence" value="ECO:0007669"/>
    <property type="project" value="TreeGrafter"/>
</dbReference>
<dbReference type="GO" id="GO:0001006">
    <property type="term" value="F:RNA polymerase III type 3 promoter sequence-specific DNA binding"/>
    <property type="evidence" value="ECO:0007669"/>
    <property type="project" value="TreeGrafter"/>
</dbReference>
<evidence type="ECO:0000256" key="3">
    <source>
        <dbReference type="ARBA" id="ARBA00013634"/>
    </source>
</evidence>
<keyword evidence="5" id="KW-0238">DNA-binding</keyword>
<dbReference type="PANTHER" id="PTHR13421:SF16">
    <property type="entry name" value="SNRNA-ACTIVATING PROTEIN COMPLEX SUBUNIT 3"/>
    <property type="match status" value="1"/>
</dbReference>
<evidence type="ECO:0000256" key="7">
    <source>
        <dbReference type="ARBA" id="ARBA00023242"/>
    </source>
</evidence>
<keyword evidence="7" id="KW-0539">Nucleus</keyword>
<dbReference type="Pfam" id="PF12251">
    <property type="entry name" value="SNAPC3"/>
    <property type="match status" value="1"/>
</dbReference>
<dbReference type="GO" id="GO:0001046">
    <property type="term" value="F:core promoter sequence-specific DNA binding"/>
    <property type="evidence" value="ECO:0007669"/>
    <property type="project" value="TreeGrafter"/>
</dbReference>
<evidence type="ECO:0000313" key="12">
    <source>
        <dbReference type="Proteomes" id="UP000274504"/>
    </source>
</evidence>
<keyword evidence="6" id="KW-0804">Transcription</keyword>
<dbReference type="InterPro" id="IPR022214">
    <property type="entry name" value="MZT1"/>
</dbReference>
<dbReference type="GO" id="GO:0003681">
    <property type="term" value="F:bent DNA binding"/>
    <property type="evidence" value="ECO:0007669"/>
    <property type="project" value="TreeGrafter"/>
</dbReference>
<dbReference type="GO" id="GO:0033566">
    <property type="term" value="P:gamma-tubulin complex localization"/>
    <property type="evidence" value="ECO:0007669"/>
    <property type="project" value="InterPro"/>
</dbReference>
<name>A0A0R3SFS1_HYMDI</name>
<dbReference type="GO" id="GO:0000931">
    <property type="term" value="C:gamma-tubulin ring complex"/>
    <property type="evidence" value="ECO:0007669"/>
    <property type="project" value="InterPro"/>
</dbReference>
<comment type="function">
    <text evidence="8">Part of the SNAPc complex required for the transcription of both RNA polymerase II and III small-nuclear RNA genes. Binds to the proximal sequence element (PSE), a non-TATA-box basal promoter element common to these 2 types of genes. Recruits TBP and BRF2 to the U6 snRNA TATA box.</text>
</comment>
<reference evidence="13" key="1">
    <citation type="submission" date="2017-02" db="UniProtKB">
        <authorList>
            <consortium name="WormBaseParasite"/>
        </authorList>
    </citation>
    <scope>IDENTIFICATION</scope>
</reference>
<evidence type="ECO:0000313" key="11">
    <source>
        <dbReference type="EMBL" id="VDL37830.1"/>
    </source>
</evidence>
<gene>
    <name evidence="11" type="ORF">HDID_LOCUS3705</name>
</gene>
<comment type="subunit">
    <text evidence="9">Part of the SNAPc complex composed of 5 subunits: SNAPC1, SNAPC2, SNAPC3, SNAPC4 and SNAPC5. SNAPC3 interacts with SNAPC1.</text>
</comment>
<evidence type="ECO:0000256" key="5">
    <source>
        <dbReference type="ARBA" id="ARBA00023125"/>
    </source>
</evidence>
<dbReference type="GO" id="GO:0019185">
    <property type="term" value="C:snRNA-activating protein complex"/>
    <property type="evidence" value="ECO:0007669"/>
    <property type="project" value="TreeGrafter"/>
</dbReference>
<dbReference type="GO" id="GO:0005634">
    <property type="term" value="C:nucleus"/>
    <property type="evidence" value="ECO:0007669"/>
    <property type="project" value="UniProtKB-SubCell"/>
</dbReference>
<accession>A0A0R3SFS1</accession>
<organism evidence="13">
    <name type="scientific">Hymenolepis diminuta</name>
    <name type="common">Rat tapeworm</name>
    <dbReference type="NCBI Taxonomy" id="6216"/>
    <lineage>
        <taxon>Eukaryota</taxon>
        <taxon>Metazoa</taxon>
        <taxon>Spiralia</taxon>
        <taxon>Lophotrochozoa</taxon>
        <taxon>Platyhelminthes</taxon>
        <taxon>Cestoda</taxon>
        <taxon>Eucestoda</taxon>
        <taxon>Cyclophyllidea</taxon>
        <taxon>Hymenolepididae</taxon>
        <taxon>Hymenolepis</taxon>
    </lineage>
</organism>
<comment type="similarity">
    <text evidence="2">Belongs to the SNAPC3/SRD2 family.</text>
</comment>
<evidence type="ECO:0000256" key="2">
    <source>
        <dbReference type="ARBA" id="ARBA00010410"/>
    </source>
</evidence>
<dbReference type="WBParaSite" id="HDID_0000370701-mRNA-1">
    <property type="protein sequence ID" value="HDID_0000370701-mRNA-1"/>
    <property type="gene ID" value="HDID_0000370701"/>
</dbReference>
<proteinExistence type="inferred from homology"/>
<dbReference type="OrthoDB" id="48571at2759"/>
<evidence type="ECO:0000256" key="8">
    <source>
        <dbReference type="ARBA" id="ARBA00025193"/>
    </source>
</evidence>
<dbReference type="GO" id="GO:0000978">
    <property type="term" value="F:RNA polymerase II cis-regulatory region sequence-specific DNA binding"/>
    <property type="evidence" value="ECO:0007669"/>
    <property type="project" value="TreeGrafter"/>
</dbReference>
<reference evidence="11 12" key="2">
    <citation type="submission" date="2018-11" db="EMBL/GenBank/DDBJ databases">
        <authorList>
            <consortium name="Pathogen Informatics"/>
        </authorList>
    </citation>
    <scope>NUCLEOTIDE SEQUENCE [LARGE SCALE GENOMIC DNA]</scope>
</reference>
<evidence type="ECO:0000256" key="4">
    <source>
        <dbReference type="ARBA" id="ARBA00023015"/>
    </source>
</evidence>
<protein>
    <recommendedName>
        <fullName evidence="3">snRNA-activating protein complex subunit 3</fullName>
    </recommendedName>
    <alternativeName>
        <fullName evidence="10">Small nuclear RNA-activating complex polypeptide 3</fullName>
    </alternativeName>
</protein>
<evidence type="ECO:0000256" key="10">
    <source>
        <dbReference type="ARBA" id="ARBA00029606"/>
    </source>
</evidence>
<evidence type="ECO:0000256" key="6">
    <source>
        <dbReference type="ARBA" id="ARBA00023163"/>
    </source>
</evidence>
<comment type="subcellular location">
    <subcellularLocation>
        <location evidence="1">Nucleus</location>
    </subcellularLocation>
</comment>
<evidence type="ECO:0000313" key="13">
    <source>
        <dbReference type="WBParaSite" id="HDID_0000370701-mRNA-1"/>
    </source>
</evidence>
<keyword evidence="4" id="KW-0805">Transcription regulation</keyword>
<dbReference type="GO" id="GO:0042795">
    <property type="term" value="P:snRNA transcription by RNA polymerase II"/>
    <property type="evidence" value="ECO:0007669"/>
    <property type="project" value="TreeGrafter"/>
</dbReference>
<dbReference type="Proteomes" id="UP000274504">
    <property type="component" value="Unassembled WGS sequence"/>
</dbReference>
<evidence type="ECO:0000256" key="9">
    <source>
        <dbReference type="ARBA" id="ARBA00025958"/>
    </source>
</evidence>
<dbReference type="AlphaFoldDB" id="A0A0R3SFS1"/>
<dbReference type="STRING" id="6216.A0A0R3SFS1"/>
<dbReference type="PANTHER" id="PTHR13421">
    <property type="entry name" value="SNRNA-ACTIVATING PROTEIN COMPLEX SUBUNIT 3"/>
    <property type="match status" value="1"/>
</dbReference>
<dbReference type="Pfam" id="PF12554">
    <property type="entry name" value="MOZART1"/>
    <property type="match status" value="1"/>
</dbReference>
<evidence type="ECO:0000256" key="1">
    <source>
        <dbReference type="ARBA" id="ARBA00004123"/>
    </source>
</evidence>
<dbReference type="InterPro" id="IPR022042">
    <property type="entry name" value="snRNA-activating_su3"/>
</dbReference>
<dbReference type="EMBL" id="UYSG01001193">
    <property type="protein sequence ID" value="VDL37830.1"/>
    <property type="molecule type" value="Genomic_DNA"/>
</dbReference>
<sequence length="453" mass="51518">MSGSHEYVSLPCPTITGKELLEAFFHELPEEFFSVTEEEAESHFKYHMVSLLGSEEIFEELQNDCSLDYLYTEDEFYTLDELLHHVPDRLGRKLERLNTLDAIPKSFNDKDAFKNSLSIRSRFRRPLVDMCYLNKPDGPLEGGLPIQDVIFTVFVYRPVALNLVDCSNAPWTMVMEQRIEILGTQSLSTLRDAIMCPQDMIYLGDCSEALDNPDLHIPARAIYPSSYFFIEGVFYDDMRDSRATRLSLGVIDWHNNRIEKESDSYTSTNMTDHVLGNLKLTLGKPYLFLHQGNCEHIIIITSMRLTDRTTARSVDSYPICTGKAPQKHMSCEACSCLRAQWLVHDAGDLLPKDPTALCITCLRYLLYTPDGKKIHPQFRMSSLQDESANAEVFEVLYCISNELETGLSQEELQASLRLLNQGVDPTALALLVKQLKAEAKRLKAEANDTRNSL</sequence>